<dbReference type="PANTHER" id="PTHR30146:SF148">
    <property type="entry name" value="HTH-TYPE TRANSCRIPTIONAL REPRESSOR PURR-RELATED"/>
    <property type="match status" value="1"/>
</dbReference>
<dbReference type="EMBL" id="RBED01000100">
    <property type="protein sequence ID" value="RNL54645.1"/>
    <property type="molecule type" value="Genomic_DNA"/>
</dbReference>
<keyword evidence="1" id="KW-0678">Repressor</keyword>
<dbReference type="GO" id="GO:0003700">
    <property type="term" value="F:DNA-binding transcription factor activity"/>
    <property type="evidence" value="ECO:0007669"/>
    <property type="project" value="TreeGrafter"/>
</dbReference>
<dbReference type="Pfam" id="PF00356">
    <property type="entry name" value="LacI"/>
    <property type="match status" value="1"/>
</dbReference>
<sequence length="346" mass="36307">MAGKRPGRATIVDVALQAGVSKSLVSLVLNDSPLVRPDKREAVLTAIEALDYRPNTAARALVQVRTRAVGVILDDLRNPWFLESLRGVNEVLAENGLHMLLGEQRLGKAGGQSIVSTFLDRNVDGLILAGSMPQTADLEDAARKVPTVVLSSRNFSLPGVDVVANDDEAGGRMAVEHLIALGHRRIAHVAGDSGRVARLREEGYRSTMRAHGLRPAVTRSGNTEEQGHASGMRLLRQADRPTAVFAVNDLAAVGVLDAAFELGLSIPGQLSVVGYDNSFLAGIGHINLTSVDAAGFGTGVAAGEALVRRIASPEAPGTETLLAPELVVRRSSAAPEDPEPAGASAR</sequence>
<keyword evidence="3" id="KW-0238">DNA-binding</keyword>
<evidence type="ECO:0000313" key="7">
    <source>
        <dbReference type="EMBL" id="RNL54645.1"/>
    </source>
</evidence>
<dbReference type="OrthoDB" id="3467214at2"/>
<dbReference type="InterPro" id="IPR046335">
    <property type="entry name" value="LacI/GalR-like_sensor"/>
</dbReference>
<dbReference type="GO" id="GO:0000976">
    <property type="term" value="F:transcription cis-regulatory region binding"/>
    <property type="evidence" value="ECO:0007669"/>
    <property type="project" value="TreeGrafter"/>
</dbReference>
<organism evidence="7 8">
    <name type="scientific">Arthrobacter oryzae</name>
    <dbReference type="NCBI Taxonomy" id="409290"/>
    <lineage>
        <taxon>Bacteria</taxon>
        <taxon>Bacillati</taxon>
        <taxon>Actinomycetota</taxon>
        <taxon>Actinomycetes</taxon>
        <taxon>Micrococcales</taxon>
        <taxon>Micrococcaceae</taxon>
        <taxon>Arthrobacter</taxon>
    </lineage>
</organism>
<dbReference type="Gene3D" id="1.10.260.40">
    <property type="entry name" value="lambda repressor-like DNA-binding domains"/>
    <property type="match status" value="1"/>
</dbReference>
<name>A0A3N0BYM9_9MICC</name>
<keyword evidence="8" id="KW-1185">Reference proteome</keyword>
<proteinExistence type="predicted"/>
<protein>
    <submittedName>
        <fullName evidence="7">LacI family transcriptional regulator</fullName>
    </submittedName>
</protein>
<dbReference type="InterPro" id="IPR028082">
    <property type="entry name" value="Peripla_BP_I"/>
</dbReference>
<evidence type="ECO:0000313" key="8">
    <source>
        <dbReference type="Proteomes" id="UP000273807"/>
    </source>
</evidence>
<dbReference type="SUPFAM" id="SSF47413">
    <property type="entry name" value="lambda repressor-like DNA-binding domains"/>
    <property type="match status" value="1"/>
</dbReference>
<accession>A0A3N0BYM9</accession>
<dbReference type="SUPFAM" id="SSF53822">
    <property type="entry name" value="Periplasmic binding protein-like I"/>
    <property type="match status" value="1"/>
</dbReference>
<dbReference type="Pfam" id="PF13377">
    <property type="entry name" value="Peripla_BP_3"/>
    <property type="match status" value="1"/>
</dbReference>
<dbReference type="Gene3D" id="3.40.50.2300">
    <property type="match status" value="2"/>
</dbReference>
<dbReference type="SMART" id="SM00354">
    <property type="entry name" value="HTH_LACI"/>
    <property type="match status" value="1"/>
</dbReference>
<dbReference type="CDD" id="cd01392">
    <property type="entry name" value="HTH_LacI"/>
    <property type="match status" value="1"/>
</dbReference>
<gene>
    <name evidence="7" type="ORF">D7003_11015</name>
</gene>
<dbReference type="InterPro" id="IPR010982">
    <property type="entry name" value="Lambda_DNA-bd_dom_sf"/>
</dbReference>
<dbReference type="CDD" id="cd06267">
    <property type="entry name" value="PBP1_LacI_sugar_binding-like"/>
    <property type="match status" value="1"/>
</dbReference>
<dbReference type="PANTHER" id="PTHR30146">
    <property type="entry name" value="LACI-RELATED TRANSCRIPTIONAL REPRESSOR"/>
    <property type="match status" value="1"/>
</dbReference>
<evidence type="ECO:0000256" key="5">
    <source>
        <dbReference type="SAM" id="MobiDB-lite"/>
    </source>
</evidence>
<evidence type="ECO:0000256" key="1">
    <source>
        <dbReference type="ARBA" id="ARBA00022491"/>
    </source>
</evidence>
<feature type="domain" description="HTH lacI-type" evidence="6">
    <location>
        <begin position="9"/>
        <end position="63"/>
    </location>
</feature>
<reference evidence="7 8" key="1">
    <citation type="submission" date="2018-10" db="EMBL/GenBank/DDBJ databases">
        <title>Genome sequencing of Arthrobacter oryzae TNB02.</title>
        <authorList>
            <person name="Cho Y.-J."/>
            <person name="Cho A."/>
            <person name="Kim O.-S."/>
        </authorList>
    </citation>
    <scope>NUCLEOTIDE SEQUENCE [LARGE SCALE GENOMIC DNA]</scope>
    <source>
        <strain evidence="7 8">TNB02</strain>
    </source>
</reference>
<evidence type="ECO:0000259" key="6">
    <source>
        <dbReference type="PROSITE" id="PS50932"/>
    </source>
</evidence>
<evidence type="ECO:0000256" key="2">
    <source>
        <dbReference type="ARBA" id="ARBA00023015"/>
    </source>
</evidence>
<dbReference type="AlphaFoldDB" id="A0A3N0BYM9"/>
<keyword evidence="4" id="KW-0804">Transcription</keyword>
<evidence type="ECO:0000256" key="4">
    <source>
        <dbReference type="ARBA" id="ARBA00023163"/>
    </source>
</evidence>
<keyword evidence="2" id="KW-0805">Transcription regulation</keyword>
<feature type="region of interest" description="Disordered" evidence="5">
    <location>
        <begin position="321"/>
        <end position="346"/>
    </location>
</feature>
<comment type="caution">
    <text evidence="7">The sequence shown here is derived from an EMBL/GenBank/DDBJ whole genome shotgun (WGS) entry which is preliminary data.</text>
</comment>
<dbReference type="InterPro" id="IPR000843">
    <property type="entry name" value="HTH_LacI"/>
</dbReference>
<dbReference type="PROSITE" id="PS50932">
    <property type="entry name" value="HTH_LACI_2"/>
    <property type="match status" value="1"/>
</dbReference>
<evidence type="ECO:0000256" key="3">
    <source>
        <dbReference type="ARBA" id="ARBA00023125"/>
    </source>
</evidence>
<dbReference type="Proteomes" id="UP000273807">
    <property type="component" value="Unassembled WGS sequence"/>
</dbReference>